<dbReference type="Pfam" id="PF10417">
    <property type="entry name" value="1-cysPrx_C"/>
    <property type="match status" value="1"/>
</dbReference>
<keyword evidence="1" id="KW-0560">Oxidoreductase</keyword>
<dbReference type="STRING" id="2518989.IMCC3088_338"/>
<dbReference type="InterPro" id="IPR019479">
    <property type="entry name" value="Peroxiredoxin_C"/>
</dbReference>
<protein>
    <submittedName>
        <fullName evidence="3">Peroxidase</fullName>
    </submittedName>
</protein>
<keyword evidence="3" id="KW-0575">Peroxidase</keyword>
<gene>
    <name evidence="3" type="ORF">IMCC3088_338</name>
</gene>
<name>F3L5Q8_9GAMM</name>
<dbReference type="AlphaFoldDB" id="F3L5Q8"/>
<dbReference type="EMBL" id="AEIG01000124">
    <property type="protein sequence ID" value="EGG28325.1"/>
    <property type="molecule type" value="Genomic_DNA"/>
</dbReference>
<accession>F3L5Q8</accession>
<sequence>MYVEGACLTVSLQGLRNQLRDDPSFLPPYARILGLCETPFSELGAKERALVRELQDIGPFSFFADQRMRSVFGFGMHQGIRNTSASGDCAANTQNRVFWVVTPDRRIQAVWNFPLIIDANFVEFGRVIRALKTTYGLPLATPANWTDGADLLILPSLSDTEAQQRYGRFKKVLSYFRQVPVDQVLKARTPKNDAQNSVDE</sequence>
<dbReference type="SUPFAM" id="SSF52833">
    <property type="entry name" value="Thioredoxin-like"/>
    <property type="match status" value="1"/>
</dbReference>
<keyword evidence="4" id="KW-1185">Reference proteome</keyword>
<proteinExistence type="predicted"/>
<dbReference type="InterPro" id="IPR036249">
    <property type="entry name" value="Thioredoxin-like_sf"/>
</dbReference>
<feature type="domain" description="Peroxiredoxin C-terminal" evidence="2">
    <location>
        <begin position="140"/>
        <end position="166"/>
    </location>
</feature>
<evidence type="ECO:0000259" key="2">
    <source>
        <dbReference type="Pfam" id="PF10417"/>
    </source>
</evidence>
<dbReference type="Gene3D" id="3.30.1020.10">
    <property type="entry name" value="Antioxidant, Horf6, Chain A, domain2"/>
    <property type="match status" value="1"/>
</dbReference>
<evidence type="ECO:0000313" key="3">
    <source>
        <dbReference type="EMBL" id="EGG28325.1"/>
    </source>
</evidence>
<comment type="caution">
    <text evidence="3">The sequence shown here is derived from an EMBL/GenBank/DDBJ whole genome shotgun (WGS) entry which is preliminary data.</text>
</comment>
<dbReference type="GO" id="GO:0051920">
    <property type="term" value="F:peroxiredoxin activity"/>
    <property type="evidence" value="ECO:0007669"/>
    <property type="project" value="InterPro"/>
</dbReference>
<evidence type="ECO:0000313" key="4">
    <source>
        <dbReference type="Proteomes" id="UP000005615"/>
    </source>
</evidence>
<organism evidence="3 4">
    <name type="scientific">Aequoribacter fuscus</name>
    <dbReference type="NCBI Taxonomy" id="2518989"/>
    <lineage>
        <taxon>Bacteria</taxon>
        <taxon>Pseudomonadati</taxon>
        <taxon>Pseudomonadota</taxon>
        <taxon>Gammaproteobacteria</taxon>
        <taxon>Cellvibrionales</taxon>
        <taxon>Halieaceae</taxon>
        <taxon>Aequoribacter</taxon>
    </lineage>
</organism>
<reference evidence="3 4" key="1">
    <citation type="journal article" date="2011" name="J. Bacteriol.">
        <title>Genome sequence of strain IMCC3088, a proteorhodopsin-containing marine bacterium belonging to the OM60/NOR5 clade.</title>
        <authorList>
            <person name="Jang Y."/>
            <person name="Oh H.M."/>
            <person name="Kang I."/>
            <person name="Lee K."/>
            <person name="Yang S.J."/>
            <person name="Cho J.C."/>
        </authorList>
    </citation>
    <scope>NUCLEOTIDE SEQUENCE [LARGE SCALE GENOMIC DNA]</scope>
    <source>
        <strain evidence="3 4">IMCC3088</strain>
    </source>
</reference>
<dbReference type="Proteomes" id="UP000005615">
    <property type="component" value="Unassembled WGS sequence"/>
</dbReference>
<evidence type="ECO:0000256" key="1">
    <source>
        <dbReference type="ARBA" id="ARBA00023002"/>
    </source>
</evidence>
<dbReference type="eggNOG" id="COG0450">
    <property type="taxonomic scope" value="Bacteria"/>
</dbReference>